<dbReference type="GO" id="GO:0003677">
    <property type="term" value="F:DNA binding"/>
    <property type="evidence" value="ECO:0007669"/>
    <property type="project" value="InterPro"/>
</dbReference>
<reference evidence="1" key="1">
    <citation type="journal article" date="2021" name="Proc. Natl. Acad. Sci. U.S.A.">
        <title>A Catalog of Tens of Thousands of Viruses from Human Metagenomes Reveals Hidden Associations with Chronic Diseases.</title>
        <authorList>
            <person name="Tisza M.J."/>
            <person name="Buck C.B."/>
        </authorList>
    </citation>
    <scope>NUCLEOTIDE SEQUENCE</scope>
    <source>
        <strain evidence="1">CtFNZ2</strain>
    </source>
</reference>
<dbReference type="InterPro" id="IPR018330">
    <property type="entry name" value="RecT_fam"/>
</dbReference>
<accession>A0A8S5LA69</accession>
<dbReference type="Pfam" id="PF03837">
    <property type="entry name" value="RecT"/>
    <property type="match status" value="1"/>
</dbReference>
<sequence length="288" mass="33138">MTNQLVEQEKQETQGRKVEFEVNNEIVALSPSIVQQFVTKGNDKITKEEAVNFMMLCKYAKLNPFLNEAYLIKFEGTPAQMIVSKEAFLKRAQRHPKFNGYKAGIVVLRKEDIVKKDGQTLYPNEQLLAGWAEVYRKDIDYPVYVEVSLQEYSTGKSTWRTKPATMIRKVALVNALRETFPEDLGAMYTEEENVNNNHTSQNDTQVTKPMKVVNNLAEEFKQQNAIEEDTKPKVVEEDTKPKVVEKVKPKEVVAVQTELDMVEANRSAYEKEQELKGTREHDVEIDEQ</sequence>
<evidence type="ECO:0000313" key="1">
    <source>
        <dbReference type="EMBL" id="DAD66844.1"/>
    </source>
</evidence>
<proteinExistence type="predicted"/>
<protein>
    <submittedName>
        <fullName evidence="1">RecT protein</fullName>
    </submittedName>
</protein>
<dbReference type="NCBIfam" id="TIGR01913">
    <property type="entry name" value="bet_lambda"/>
    <property type="match status" value="1"/>
</dbReference>
<name>A0A8S5LA69_9CAUD</name>
<dbReference type="EMBL" id="BK014663">
    <property type="protein sequence ID" value="DAD66844.1"/>
    <property type="molecule type" value="Genomic_DNA"/>
</dbReference>
<dbReference type="InterPro" id="IPR010183">
    <property type="entry name" value="Phage_lambda_Bet"/>
</dbReference>
<dbReference type="GO" id="GO:0006310">
    <property type="term" value="P:DNA recombination"/>
    <property type="evidence" value="ECO:0007669"/>
    <property type="project" value="InterPro"/>
</dbReference>
<organism evidence="1">
    <name type="scientific">Siphoviridae sp. ctFNZ2</name>
    <dbReference type="NCBI Taxonomy" id="2823572"/>
    <lineage>
        <taxon>Viruses</taxon>
        <taxon>Duplodnaviria</taxon>
        <taxon>Heunggongvirae</taxon>
        <taxon>Uroviricota</taxon>
        <taxon>Caudoviricetes</taxon>
    </lineage>
</organism>